<evidence type="ECO:0000313" key="1">
    <source>
        <dbReference type="EMBL" id="QHS77173.1"/>
    </source>
</evidence>
<proteinExistence type="predicted"/>
<accession>A0A6C0ACK0</accession>
<protein>
    <submittedName>
        <fullName evidence="1">Uncharacterized protein</fullName>
    </submittedName>
</protein>
<sequence length="117" mass="13953">MSENILAEEEKEMLEKIALLNAYVINYNKLNNTSGGLLEKVDFSNPSSTNNKITSFYEDLKTYNQSEKEIYISKKKESEEDYTLNIENKKYYSNNKIRLFMKLINESEWMKKKWIIE</sequence>
<reference evidence="1" key="1">
    <citation type="journal article" date="2020" name="Nature">
        <title>Giant virus diversity and host interactions through global metagenomics.</title>
        <authorList>
            <person name="Schulz F."/>
            <person name="Roux S."/>
            <person name="Paez-Espino D."/>
            <person name="Jungbluth S."/>
            <person name="Walsh D.A."/>
            <person name="Denef V.J."/>
            <person name="McMahon K.D."/>
            <person name="Konstantinidis K.T."/>
            <person name="Eloe-Fadrosh E.A."/>
            <person name="Kyrpides N.C."/>
            <person name="Woyke T."/>
        </authorList>
    </citation>
    <scope>NUCLEOTIDE SEQUENCE</scope>
    <source>
        <strain evidence="1">GVMAG-S-1004661-13</strain>
    </source>
</reference>
<dbReference type="AlphaFoldDB" id="A0A6C0ACK0"/>
<name>A0A6C0ACK0_9ZZZZ</name>
<dbReference type="EMBL" id="MN740543">
    <property type="protein sequence ID" value="QHS77173.1"/>
    <property type="molecule type" value="Genomic_DNA"/>
</dbReference>
<organism evidence="1">
    <name type="scientific">viral metagenome</name>
    <dbReference type="NCBI Taxonomy" id="1070528"/>
    <lineage>
        <taxon>unclassified sequences</taxon>
        <taxon>metagenomes</taxon>
        <taxon>organismal metagenomes</taxon>
    </lineage>
</organism>